<feature type="domain" description="HTH cro/C1-type" evidence="1">
    <location>
        <begin position="15"/>
        <end position="69"/>
    </location>
</feature>
<dbReference type="SMART" id="SM00530">
    <property type="entry name" value="HTH_XRE"/>
    <property type="match status" value="1"/>
</dbReference>
<accession>A0A5E8GZQ5</accession>
<evidence type="ECO:0000313" key="3">
    <source>
        <dbReference type="Proteomes" id="UP000004703"/>
    </source>
</evidence>
<dbReference type="CDD" id="cd00093">
    <property type="entry name" value="HTH_XRE"/>
    <property type="match status" value="1"/>
</dbReference>
<reference evidence="2 3" key="2">
    <citation type="submission" date="2013-04" db="EMBL/GenBank/DDBJ databases">
        <authorList>
            <person name="Fiebig A."/>
            <person name="Pradella S."/>
            <person name="Wagner-Doebler I."/>
        </authorList>
    </citation>
    <scope>NUCLEOTIDE SEQUENCE [LARGE SCALE GENOMIC DNA]</scope>
    <source>
        <strain evidence="3">DSM 17067 / NCIMB 14079 / DFL-11</strain>
    </source>
</reference>
<dbReference type="Pfam" id="PF13560">
    <property type="entry name" value="HTH_31"/>
    <property type="match status" value="1"/>
</dbReference>
<dbReference type="PROSITE" id="PS50943">
    <property type="entry name" value="HTH_CROC1"/>
    <property type="match status" value="1"/>
</dbReference>
<proteinExistence type="predicted"/>
<dbReference type="Gene3D" id="1.10.260.40">
    <property type="entry name" value="lambda repressor-like DNA-binding domains"/>
    <property type="match status" value="1"/>
</dbReference>
<name>A0A5E8GZQ5_ROSAD</name>
<evidence type="ECO:0000259" key="1">
    <source>
        <dbReference type="PROSITE" id="PS50943"/>
    </source>
</evidence>
<dbReference type="SUPFAM" id="SSF47413">
    <property type="entry name" value="lambda repressor-like DNA-binding domains"/>
    <property type="match status" value="1"/>
</dbReference>
<organism evidence="2 3">
    <name type="scientific">Roseibium alexandrii (strain DSM 17067 / NCIMB 14079 / DFL-11)</name>
    <name type="common">Labrenzia alexandrii</name>
    <dbReference type="NCBI Taxonomy" id="244592"/>
    <lineage>
        <taxon>Bacteria</taxon>
        <taxon>Pseudomonadati</taxon>
        <taxon>Pseudomonadota</taxon>
        <taxon>Alphaproteobacteria</taxon>
        <taxon>Hyphomicrobiales</taxon>
        <taxon>Stappiaceae</taxon>
        <taxon>Roseibium</taxon>
    </lineage>
</organism>
<protein>
    <submittedName>
        <fullName evidence="2">Helix-turn-helix protein</fullName>
    </submittedName>
</protein>
<dbReference type="GO" id="GO:0003677">
    <property type="term" value="F:DNA binding"/>
    <property type="evidence" value="ECO:0007669"/>
    <property type="project" value="InterPro"/>
</dbReference>
<dbReference type="EMBL" id="ACCU02000003">
    <property type="protein sequence ID" value="EEE45437.1"/>
    <property type="molecule type" value="Genomic_DNA"/>
</dbReference>
<dbReference type="InterPro" id="IPR010982">
    <property type="entry name" value="Lambda_DNA-bd_dom_sf"/>
</dbReference>
<dbReference type="Proteomes" id="UP000004703">
    <property type="component" value="Chromosome"/>
</dbReference>
<comment type="caution">
    <text evidence="2">The sequence shown here is derived from an EMBL/GenBank/DDBJ whole genome shotgun (WGS) entry which is preliminary data.</text>
</comment>
<gene>
    <name evidence="2" type="ORF">SADFL11_2726</name>
</gene>
<dbReference type="AlphaFoldDB" id="A0A5E8GZQ5"/>
<sequence>MSALDRKKLGAAFLAAREKRALSLRQVEERTGVSRSTIGRAERGHADGYVTADAVVILGAFYQIDPRDFVCLFHGNTPSGQTLMEPAG</sequence>
<dbReference type="RefSeq" id="WP_008193371.1">
    <property type="nucleotide sequence ID" value="NZ_CM011002.1"/>
</dbReference>
<reference evidence="2 3" key="1">
    <citation type="submission" date="2008-01" db="EMBL/GenBank/DDBJ databases">
        <authorList>
            <person name="Wagner-Dobler I."/>
            <person name="Ferriera S."/>
            <person name="Johnson J."/>
            <person name="Kravitz S."/>
            <person name="Beeson K."/>
            <person name="Sutton G."/>
            <person name="Rogers Y.-H."/>
            <person name="Friedman R."/>
            <person name="Frazier M."/>
            <person name="Venter J.C."/>
        </authorList>
    </citation>
    <scope>NUCLEOTIDE SEQUENCE [LARGE SCALE GENOMIC DNA]</scope>
    <source>
        <strain evidence="3">DSM 17067 / NCIMB 14079 / DFL-11</strain>
    </source>
</reference>
<dbReference type="InterPro" id="IPR001387">
    <property type="entry name" value="Cro/C1-type_HTH"/>
</dbReference>
<evidence type="ECO:0000313" key="2">
    <source>
        <dbReference type="EMBL" id="EEE45437.1"/>
    </source>
</evidence>